<gene>
    <name evidence="1" type="ORF">AMURIS_02895</name>
</gene>
<proteinExistence type="predicted"/>
<accession>A0A2K4ZIE1</accession>
<dbReference type="AlphaFoldDB" id="A0A2K4ZIE1"/>
<dbReference type="RefSeq" id="WP_103240234.1">
    <property type="nucleotide sequence ID" value="NZ_JANJZD010000013.1"/>
</dbReference>
<sequence length="96" mass="11393">MNEKLLMVSVFLFFSALLLANGLISIKQKRFLKSELENHNREVIFSDIPSGIGEECYKTKDFFKMHNTGKAPCECMGEIEYIKYSKREDYWMKRKR</sequence>
<evidence type="ECO:0000313" key="1">
    <source>
        <dbReference type="EMBL" id="SOY30172.1"/>
    </source>
</evidence>
<dbReference type="Proteomes" id="UP000236311">
    <property type="component" value="Unassembled WGS sequence"/>
</dbReference>
<keyword evidence="2" id="KW-1185">Reference proteome</keyword>
<dbReference type="EMBL" id="OFSM01000014">
    <property type="protein sequence ID" value="SOY30172.1"/>
    <property type="molecule type" value="Genomic_DNA"/>
</dbReference>
<protein>
    <submittedName>
        <fullName evidence="1">Uncharacterized protein</fullName>
    </submittedName>
</protein>
<name>A0A2K4ZIE1_9FIRM</name>
<evidence type="ECO:0000313" key="2">
    <source>
        <dbReference type="Proteomes" id="UP000236311"/>
    </source>
</evidence>
<organism evidence="1 2">
    <name type="scientific">Acetatifactor muris</name>
    <dbReference type="NCBI Taxonomy" id="879566"/>
    <lineage>
        <taxon>Bacteria</taxon>
        <taxon>Bacillati</taxon>
        <taxon>Bacillota</taxon>
        <taxon>Clostridia</taxon>
        <taxon>Lachnospirales</taxon>
        <taxon>Lachnospiraceae</taxon>
        <taxon>Acetatifactor</taxon>
    </lineage>
</organism>
<reference evidence="1 2" key="1">
    <citation type="submission" date="2018-01" db="EMBL/GenBank/DDBJ databases">
        <authorList>
            <person name="Gaut B.S."/>
            <person name="Morton B.R."/>
            <person name="Clegg M.T."/>
            <person name="Duvall M.R."/>
        </authorList>
    </citation>
    <scope>NUCLEOTIDE SEQUENCE [LARGE SCALE GENOMIC DNA]</scope>
    <source>
        <strain evidence="1">GP69</strain>
    </source>
</reference>